<reference evidence="1" key="1">
    <citation type="journal article" date="2014" name="Int. J. Syst. Evol. Microbiol.">
        <title>Complete genome sequence of Corynebacterium casei LMG S-19264T (=DSM 44701T), isolated from a smear-ripened cheese.</title>
        <authorList>
            <consortium name="US DOE Joint Genome Institute (JGI-PGF)"/>
            <person name="Walter F."/>
            <person name="Albersmeier A."/>
            <person name="Kalinowski J."/>
            <person name="Ruckert C."/>
        </authorList>
    </citation>
    <scope>NUCLEOTIDE SEQUENCE</scope>
    <source>
        <strain evidence="1">CGMCC 1.15082</strain>
    </source>
</reference>
<dbReference type="EMBL" id="BMHH01000002">
    <property type="protein sequence ID" value="GGA82161.1"/>
    <property type="molecule type" value="Genomic_DNA"/>
</dbReference>
<dbReference type="AlphaFoldDB" id="A0A916S5M4"/>
<protein>
    <submittedName>
        <fullName evidence="1">Uncharacterized protein</fullName>
    </submittedName>
</protein>
<accession>A0A916S5M4</accession>
<dbReference type="RefSeq" id="WP_188821504.1">
    <property type="nucleotide sequence ID" value="NZ_BMHH01000002.1"/>
</dbReference>
<proteinExistence type="predicted"/>
<evidence type="ECO:0000313" key="2">
    <source>
        <dbReference type="Proteomes" id="UP000646478"/>
    </source>
</evidence>
<name>A0A916S5M4_9HYPH</name>
<keyword evidence="2" id="KW-1185">Reference proteome</keyword>
<reference evidence="1" key="2">
    <citation type="submission" date="2020-09" db="EMBL/GenBank/DDBJ databases">
        <authorList>
            <person name="Sun Q."/>
            <person name="Zhou Y."/>
        </authorList>
    </citation>
    <scope>NUCLEOTIDE SEQUENCE</scope>
    <source>
        <strain evidence="1">CGMCC 1.15082</strain>
    </source>
</reference>
<gene>
    <name evidence="1" type="ORF">GCM10011491_06960</name>
</gene>
<dbReference type="Proteomes" id="UP000646478">
    <property type="component" value="Unassembled WGS sequence"/>
</dbReference>
<organism evidence="1 2">
    <name type="scientific">Brucella endophytica</name>
    <dbReference type="NCBI Taxonomy" id="1963359"/>
    <lineage>
        <taxon>Bacteria</taxon>
        <taxon>Pseudomonadati</taxon>
        <taxon>Pseudomonadota</taxon>
        <taxon>Alphaproteobacteria</taxon>
        <taxon>Hyphomicrobiales</taxon>
        <taxon>Brucellaceae</taxon>
        <taxon>Brucella/Ochrobactrum group</taxon>
        <taxon>Brucella</taxon>
    </lineage>
</organism>
<comment type="caution">
    <text evidence="1">The sequence shown here is derived from an EMBL/GenBank/DDBJ whole genome shotgun (WGS) entry which is preliminary data.</text>
</comment>
<sequence length="89" mass="9801">MPKKQKITGIQSAHSKVEATSLLNMQALHQAAVRLADLKRGGSTLTTRDLVALLICHAARSRRASLPFAPVHLHTSDPRGMKAIRLRFH</sequence>
<evidence type="ECO:0000313" key="1">
    <source>
        <dbReference type="EMBL" id="GGA82161.1"/>
    </source>
</evidence>